<dbReference type="RefSeq" id="XP_011310895.1">
    <property type="nucleotide sequence ID" value="XM_011312593.1"/>
</dbReference>
<dbReference type="PANTHER" id="PTHR12227:SF0">
    <property type="entry name" value="GLYCERATE KINASE"/>
    <property type="match status" value="1"/>
</dbReference>
<protein>
    <submittedName>
        <fullName evidence="5">Glycerate kinase-like</fullName>
    </submittedName>
</protein>
<dbReference type="GeneID" id="105271206"/>
<sequence length="497" mass="54900">MEQIGSKSNHLEMKKDLKEIFFAGLNSVKPHVLIQNKIRVSGNNLLVENKTYALGTNVYLIGFGKAVMGMAIEMEKLLGKRITKGIISIPRGSINQQLEGINLSYFKSTGVVDYRENCVNNTADEETLKITREMMDLVASFDENDTLIILVSGGSSALLSMPPPSITLDMKNQFWKKLQNCGASIKEVNIIREKLSKVKGGKFVELAHPATVISLVLSDIIGDPLELIGGGPTFCASRNPSEVFQIIDKYNIKNIDTEIIKLLNSNDTRDKNKFNNVNNFVIGNNSCAINAARGEAMKKNFKVIYLFNDVEGLVKNVSKMYVKLVHIFCKILDNSITKKEFTDCVKNSEGLETICEKVDAIFSILEEHSETNDKRLVLIGAGEPSVVVTGTGKGGRNQELALQFSLDWAQETETSPKLKKFDVLLLSAGTDGQDGPTDADGAFGRADIAKNEKSKDYLMNNDAYNFYSDFEDGGDLLKTGFTGTNVMDLHLIYIKTK</sequence>
<dbReference type="Gene3D" id="3.40.1480.10">
    <property type="entry name" value="MOFRL domain"/>
    <property type="match status" value="1"/>
</dbReference>
<dbReference type="AlphaFoldDB" id="A0A9R1TK47"/>
<dbReference type="OrthoDB" id="44918at2759"/>
<dbReference type="Gene3D" id="3.40.50.10180">
    <property type="entry name" value="Glycerate kinase, MOFRL-like N-terminal domain"/>
    <property type="match status" value="1"/>
</dbReference>
<dbReference type="InterPro" id="IPR025286">
    <property type="entry name" value="MOFRL_assoc_dom"/>
</dbReference>
<proteinExistence type="inferred from homology"/>
<dbReference type="KEGG" id="fas:105271206"/>
<feature type="domain" description="MOFRL" evidence="2">
    <location>
        <begin position="377"/>
        <end position="488"/>
    </location>
</feature>
<feature type="domain" description="MOFRL-associated" evidence="3">
    <location>
        <begin position="17"/>
        <end position="263"/>
    </location>
</feature>
<evidence type="ECO:0000313" key="4">
    <source>
        <dbReference type="Proteomes" id="UP000694866"/>
    </source>
</evidence>
<evidence type="ECO:0000313" key="5">
    <source>
        <dbReference type="RefSeq" id="XP_011310895.1"/>
    </source>
</evidence>
<dbReference type="Pfam" id="PF13660">
    <property type="entry name" value="DUF4147"/>
    <property type="match status" value="1"/>
</dbReference>
<organism evidence="4 5">
    <name type="scientific">Fopius arisanus</name>
    <dbReference type="NCBI Taxonomy" id="64838"/>
    <lineage>
        <taxon>Eukaryota</taxon>
        <taxon>Metazoa</taxon>
        <taxon>Ecdysozoa</taxon>
        <taxon>Arthropoda</taxon>
        <taxon>Hexapoda</taxon>
        <taxon>Insecta</taxon>
        <taxon>Pterygota</taxon>
        <taxon>Neoptera</taxon>
        <taxon>Endopterygota</taxon>
        <taxon>Hymenoptera</taxon>
        <taxon>Apocrita</taxon>
        <taxon>Ichneumonoidea</taxon>
        <taxon>Braconidae</taxon>
        <taxon>Opiinae</taxon>
        <taxon>Fopius</taxon>
    </lineage>
</organism>
<dbReference type="Proteomes" id="UP000694866">
    <property type="component" value="Unplaced"/>
</dbReference>
<dbReference type="GO" id="GO:0008887">
    <property type="term" value="F:glycerate kinase activity"/>
    <property type="evidence" value="ECO:0007669"/>
    <property type="project" value="InterPro"/>
</dbReference>
<gene>
    <name evidence="5" type="primary">LOC105271206</name>
</gene>
<reference evidence="5" key="1">
    <citation type="submission" date="2025-08" db="UniProtKB">
        <authorList>
            <consortium name="RefSeq"/>
        </authorList>
    </citation>
    <scope>IDENTIFICATION</scope>
    <source>
        <strain evidence="5">USDA-PBARC FA_bdor</strain>
        <tissue evidence="5">Whole organism</tissue>
    </source>
</reference>
<dbReference type="GO" id="GO:0005737">
    <property type="term" value="C:cytoplasm"/>
    <property type="evidence" value="ECO:0007669"/>
    <property type="project" value="TreeGrafter"/>
</dbReference>
<dbReference type="InterPro" id="IPR038614">
    <property type="entry name" value="GK_N_sf"/>
</dbReference>
<name>A0A9R1TK47_9HYME</name>
<accession>A0A9R1TK47</accession>
<evidence type="ECO:0000259" key="2">
    <source>
        <dbReference type="Pfam" id="PF05161"/>
    </source>
</evidence>
<evidence type="ECO:0000256" key="1">
    <source>
        <dbReference type="ARBA" id="ARBA00005393"/>
    </source>
</evidence>
<dbReference type="InterPro" id="IPR039760">
    <property type="entry name" value="MOFRL_protein"/>
</dbReference>
<comment type="similarity">
    <text evidence="1">Belongs to the glycerate kinase type-2 family.</text>
</comment>
<dbReference type="InterPro" id="IPR037035">
    <property type="entry name" value="GK-like_C_sf"/>
</dbReference>
<dbReference type="SUPFAM" id="SSF82544">
    <property type="entry name" value="GckA/TtuD-like"/>
    <property type="match status" value="1"/>
</dbReference>
<dbReference type="InterPro" id="IPR007835">
    <property type="entry name" value="MOFRL"/>
</dbReference>
<dbReference type="PANTHER" id="PTHR12227">
    <property type="entry name" value="GLYCERATE KINASE"/>
    <property type="match status" value="1"/>
</dbReference>
<dbReference type="Pfam" id="PF05161">
    <property type="entry name" value="MOFRL"/>
    <property type="match status" value="1"/>
</dbReference>
<keyword evidence="4" id="KW-1185">Reference proteome</keyword>
<evidence type="ECO:0000259" key="3">
    <source>
        <dbReference type="Pfam" id="PF13660"/>
    </source>
</evidence>